<feature type="compositionally biased region" description="Basic residues" evidence="1">
    <location>
        <begin position="468"/>
        <end position="484"/>
    </location>
</feature>
<feature type="compositionally biased region" description="Low complexity" evidence="1">
    <location>
        <begin position="547"/>
        <end position="564"/>
    </location>
</feature>
<feature type="compositionally biased region" description="Low complexity" evidence="1">
    <location>
        <begin position="261"/>
        <end position="315"/>
    </location>
</feature>
<organism evidence="2 3">
    <name type="scientific">Absidia repens</name>
    <dbReference type="NCBI Taxonomy" id="90262"/>
    <lineage>
        <taxon>Eukaryota</taxon>
        <taxon>Fungi</taxon>
        <taxon>Fungi incertae sedis</taxon>
        <taxon>Mucoromycota</taxon>
        <taxon>Mucoromycotina</taxon>
        <taxon>Mucoromycetes</taxon>
        <taxon>Mucorales</taxon>
        <taxon>Cunninghamellaceae</taxon>
        <taxon>Absidia</taxon>
    </lineage>
</organism>
<dbReference type="EMBL" id="MCGE01000031">
    <property type="protein sequence ID" value="ORZ08391.1"/>
    <property type="molecule type" value="Genomic_DNA"/>
</dbReference>
<protein>
    <submittedName>
        <fullName evidence="2">Uncharacterized protein</fullName>
    </submittedName>
</protein>
<dbReference type="STRING" id="90262.A0A1X2I3I8"/>
<feature type="region of interest" description="Disordered" evidence="1">
    <location>
        <begin position="261"/>
        <end position="333"/>
    </location>
</feature>
<evidence type="ECO:0000313" key="2">
    <source>
        <dbReference type="EMBL" id="ORZ08391.1"/>
    </source>
</evidence>
<dbReference type="AlphaFoldDB" id="A0A1X2I3I8"/>
<feature type="compositionally biased region" description="Polar residues" evidence="1">
    <location>
        <begin position="491"/>
        <end position="510"/>
    </location>
</feature>
<keyword evidence="3" id="KW-1185">Reference proteome</keyword>
<proteinExistence type="predicted"/>
<gene>
    <name evidence="2" type="ORF">BCR42DRAFT_144643</name>
</gene>
<sequence>MPFSPLKKNWKDVDRNIKQMDQLYDATFYSWLKAEDNVLVTSMYLQRIANEYSLDRVINAIKWLVSDWRWESTSILVRHITVGWCDEEGDMRRAQLLRHLTQTWAAQYTATLLTAILTTSPYSTAPNAQRERFIRAFTDGWGFSKLSEFFMYLQNQTNIDYKTKCLMLQEAARRERKKLNAKLNRRRRRQCHHEEDKSTSTAQPLSPVTSITIATTPQSTNEPSSYLSVQMDNSNSGASITRHQHRHDSGLNFDEHTLERTASATQVSASSSSSRSTGTSHQSQQRHQQQQQQQQQKQQQQQQQQHQAQQTQQTHSRYHHQHHRRISSNDMLDVKRQRYTSAFNDDSTDIDYKLDDQQQHDTDPDDVNYILSSSSSSNTGSSTARNSKIVTTSTIAASPSTSRNTRGASPSLPAATTCTAQSPHAENGNLTSDLSRMGLGSAVHSGCSAGSGTTTHPSSSSSMSTAWTHHHHHHHHYHHQRRRSSTSSTSMMINNSNNDRSSGASVTDTNGGDLATPENPNPATASRLSTVGLSNGDNSIGDMNEPSDTTDSNSNDDGNSFSSSLLQQYF</sequence>
<feature type="region of interest" description="Disordered" evidence="1">
    <location>
        <begin position="356"/>
        <end position="570"/>
    </location>
</feature>
<feature type="compositionally biased region" description="Polar residues" evidence="1">
    <location>
        <begin position="403"/>
        <end position="434"/>
    </location>
</feature>
<dbReference type="OrthoDB" id="2158148at2759"/>
<evidence type="ECO:0000256" key="1">
    <source>
        <dbReference type="SAM" id="MobiDB-lite"/>
    </source>
</evidence>
<feature type="compositionally biased region" description="Basic residues" evidence="1">
    <location>
        <begin position="179"/>
        <end position="191"/>
    </location>
</feature>
<comment type="caution">
    <text evidence="2">The sequence shown here is derived from an EMBL/GenBank/DDBJ whole genome shotgun (WGS) entry which is preliminary data.</text>
</comment>
<feature type="region of interest" description="Disordered" evidence="1">
    <location>
        <begin position="179"/>
        <end position="248"/>
    </location>
</feature>
<name>A0A1X2I3I8_9FUNG</name>
<feature type="compositionally biased region" description="Low complexity" evidence="1">
    <location>
        <begin position="372"/>
        <end position="402"/>
    </location>
</feature>
<feature type="compositionally biased region" description="Basic residues" evidence="1">
    <location>
        <begin position="316"/>
        <end position="326"/>
    </location>
</feature>
<feature type="compositionally biased region" description="Polar residues" evidence="1">
    <location>
        <begin position="521"/>
        <end position="538"/>
    </location>
</feature>
<reference evidence="2 3" key="1">
    <citation type="submission" date="2016-07" db="EMBL/GenBank/DDBJ databases">
        <title>Pervasive Adenine N6-methylation of Active Genes in Fungi.</title>
        <authorList>
            <consortium name="DOE Joint Genome Institute"/>
            <person name="Mondo S.J."/>
            <person name="Dannebaum R.O."/>
            <person name="Kuo R.C."/>
            <person name="Labutti K."/>
            <person name="Haridas S."/>
            <person name="Kuo A."/>
            <person name="Salamov A."/>
            <person name="Ahrendt S.R."/>
            <person name="Lipzen A."/>
            <person name="Sullivan W."/>
            <person name="Andreopoulos W.B."/>
            <person name="Clum A."/>
            <person name="Lindquist E."/>
            <person name="Daum C."/>
            <person name="Ramamoorthy G.K."/>
            <person name="Gryganskyi A."/>
            <person name="Culley D."/>
            <person name="Magnuson J.K."/>
            <person name="James T.Y."/>
            <person name="O'Malley M.A."/>
            <person name="Stajich J.E."/>
            <person name="Spatafora J.W."/>
            <person name="Visel A."/>
            <person name="Grigoriev I.V."/>
        </authorList>
    </citation>
    <scope>NUCLEOTIDE SEQUENCE [LARGE SCALE GENOMIC DNA]</scope>
    <source>
        <strain evidence="2 3">NRRL 1336</strain>
    </source>
</reference>
<feature type="compositionally biased region" description="Polar residues" evidence="1">
    <location>
        <begin position="199"/>
        <end position="241"/>
    </location>
</feature>
<evidence type="ECO:0000313" key="3">
    <source>
        <dbReference type="Proteomes" id="UP000193560"/>
    </source>
</evidence>
<dbReference type="Proteomes" id="UP000193560">
    <property type="component" value="Unassembled WGS sequence"/>
</dbReference>
<feature type="compositionally biased region" description="Low complexity" evidence="1">
    <location>
        <begin position="451"/>
        <end position="467"/>
    </location>
</feature>
<accession>A0A1X2I3I8</accession>